<keyword evidence="3" id="KW-1185">Reference proteome</keyword>
<gene>
    <name evidence="2" type="ORF">HMPREF9997_00831</name>
</gene>
<evidence type="ECO:0000313" key="2">
    <source>
        <dbReference type="EMBL" id="EKX91228.1"/>
    </source>
</evidence>
<name>L1MIW1_9CORY</name>
<reference evidence="2 3" key="1">
    <citation type="submission" date="2012-05" db="EMBL/GenBank/DDBJ databases">
        <authorList>
            <person name="Weinstock G."/>
            <person name="Sodergren E."/>
            <person name="Lobos E.A."/>
            <person name="Fulton L."/>
            <person name="Fulton R."/>
            <person name="Courtney L."/>
            <person name="Fronick C."/>
            <person name="O'Laughlin M."/>
            <person name="Godfrey J."/>
            <person name="Wilson R.M."/>
            <person name="Miner T."/>
            <person name="Farmer C."/>
            <person name="Delehaunty K."/>
            <person name="Cordes M."/>
            <person name="Minx P."/>
            <person name="Tomlinson C."/>
            <person name="Chen J."/>
            <person name="Wollam A."/>
            <person name="Pepin K.H."/>
            <person name="Bhonagiri V."/>
            <person name="Zhang X."/>
            <person name="Suruliraj S."/>
            <person name="Warren W."/>
            <person name="Mitreva M."/>
            <person name="Mardis E.R."/>
            <person name="Wilson R.K."/>
        </authorList>
    </citation>
    <scope>NUCLEOTIDE SEQUENCE [LARGE SCALE GENOMIC DNA]</scope>
    <source>
        <strain evidence="2 3">F0235</strain>
    </source>
</reference>
<dbReference type="Gene3D" id="1.10.287.1060">
    <property type="entry name" value="ESAT-6-like"/>
    <property type="match status" value="1"/>
</dbReference>
<feature type="region of interest" description="Disordered" evidence="1">
    <location>
        <begin position="1"/>
        <end position="27"/>
    </location>
</feature>
<accession>L1MIW1</accession>
<dbReference type="Proteomes" id="UP000010445">
    <property type="component" value="Unassembled WGS sequence"/>
</dbReference>
<comment type="caution">
    <text evidence="2">The sequence shown here is derived from an EMBL/GenBank/DDBJ whole genome shotgun (WGS) entry which is preliminary data.</text>
</comment>
<organism evidence="2 3">
    <name type="scientific">Corynebacterium durum F0235</name>
    <dbReference type="NCBI Taxonomy" id="1035195"/>
    <lineage>
        <taxon>Bacteria</taxon>
        <taxon>Bacillati</taxon>
        <taxon>Actinomycetota</taxon>
        <taxon>Actinomycetes</taxon>
        <taxon>Mycobacteriales</taxon>
        <taxon>Corynebacteriaceae</taxon>
        <taxon>Corynebacterium</taxon>
    </lineage>
</organism>
<dbReference type="EMBL" id="AMEM01000013">
    <property type="protein sequence ID" value="EKX91228.1"/>
    <property type="molecule type" value="Genomic_DNA"/>
</dbReference>
<dbReference type="STRING" id="1035195.HMPREF9997_00831"/>
<dbReference type="OrthoDB" id="5193456at2"/>
<dbReference type="RefSeq" id="WP_006063074.1">
    <property type="nucleotide sequence ID" value="NZ_KB290828.1"/>
</dbReference>
<dbReference type="PATRIC" id="fig|1035195.3.peg.745"/>
<dbReference type="InterPro" id="IPR010310">
    <property type="entry name" value="T7SS_ESAT-6-like"/>
</dbReference>
<dbReference type="eggNOG" id="ENOG5031XEZ">
    <property type="taxonomic scope" value="Bacteria"/>
</dbReference>
<dbReference type="InterPro" id="IPR036689">
    <property type="entry name" value="ESAT-6-like_sf"/>
</dbReference>
<dbReference type="HOGENOM" id="CLU_2154139_0_0_11"/>
<evidence type="ECO:0000313" key="3">
    <source>
        <dbReference type="Proteomes" id="UP000010445"/>
    </source>
</evidence>
<protein>
    <submittedName>
        <fullName evidence="2">WXG100 family type VII secretion target</fullName>
    </submittedName>
</protein>
<dbReference type="NCBIfam" id="TIGR03930">
    <property type="entry name" value="WXG100_ESAT6"/>
    <property type="match status" value="1"/>
</dbReference>
<dbReference type="SUPFAM" id="SSF140453">
    <property type="entry name" value="EsxAB dimer-like"/>
    <property type="match status" value="1"/>
</dbReference>
<proteinExistence type="predicted"/>
<sequence>MTDASKMSVEHAAITSHVQSLQQHNQTLQQESKRFMEVIEPLQSTWKGSSVGSWEQMTQAWSESMNGVNSALGELTNRVDGAGQTYQSGEDEQTQNLQNRFAGMDMPQGNIL</sequence>
<dbReference type="AlphaFoldDB" id="L1MIW1"/>
<evidence type="ECO:0000256" key="1">
    <source>
        <dbReference type="SAM" id="MobiDB-lite"/>
    </source>
</evidence>
<dbReference type="Pfam" id="PF06013">
    <property type="entry name" value="WXG100"/>
    <property type="match status" value="1"/>
</dbReference>